<dbReference type="Gene3D" id="3.40.50.1820">
    <property type="entry name" value="alpha/beta hydrolase"/>
    <property type="match status" value="1"/>
</dbReference>
<dbReference type="SUPFAM" id="SSF53474">
    <property type="entry name" value="alpha/beta-Hydrolases"/>
    <property type="match status" value="1"/>
</dbReference>
<dbReference type="GO" id="GO:0016787">
    <property type="term" value="F:hydrolase activity"/>
    <property type="evidence" value="ECO:0007669"/>
    <property type="project" value="UniProtKB-KW"/>
</dbReference>
<keyword evidence="1 4" id="KW-0378">Hydrolase</keyword>
<dbReference type="InterPro" id="IPR013094">
    <property type="entry name" value="AB_hydrolase_3"/>
</dbReference>
<dbReference type="Pfam" id="PF07859">
    <property type="entry name" value="Abhydrolase_3"/>
    <property type="match status" value="1"/>
</dbReference>
<dbReference type="InterPro" id="IPR029058">
    <property type="entry name" value="AB_hydrolase_fold"/>
</dbReference>
<reference evidence="4" key="1">
    <citation type="journal article" date="2023" name="Mol. Phylogenet. Evol.">
        <title>Genome-scale phylogeny and comparative genomics of the fungal order Sordariales.</title>
        <authorList>
            <person name="Hensen N."/>
            <person name="Bonometti L."/>
            <person name="Westerberg I."/>
            <person name="Brannstrom I.O."/>
            <person name="Guillou S."/>
            <person name="Cros-Aarteil S."/>
            <person name="Calhoun S."/>
            <person name="Haridas S."/>
            <person name="Kuo A."/>
            <person name="Mondo S."/>
            <person name="Pangilinan J."/>
            <person name="Riley R."/>
            <person name="LaButti K."/>
            <person name="Andreopoulos B."/>
            <person name="Lipzen A."/>
            <person name="Chen C."/>
            <person name="Yan M."/>
            <person name="Daum C."/>
            <person name="Ng V."/>
            <person name="Clum A."/>
            <person name="Steindorff A."/>
            <person name="Ohm R.A."/>
            <person name="Martin F."/>
            <person name="Silar P."/>
            <person name="Natvig D.O."/>
            <person name="Lalanne C."/>
            <person name="Gautier V."/>
            <person name="Ament-Velasquez S.L."/>
            <person name="Kruys A."/>
            <person name="Hutchinson M.I."/>
            <person name="Powell A.J."/>
            <person name="Barry K."/>
            <person name="Miller A.N."/>
            <person name="Grigoriev I.V."/>
            <person name="Debuchy R."/>
            <person name="Gladieux P."/>
            <person name="Hiltunen Thoren M."/>
            <person name="Johannesson H."/>
        </authorList>
    </citation>
    <scope>NUCLEOTIDE SEQUENCE</scope>
    <source>
        <strain evidence="4">CBS 958.72</strain>
    </source>
</reference>
<dbReference type="EMBL" id="JAULSN010000003">
    <property type="protein sequence ID" value="KAK3376501.1"/>
    <property type="molecule type" value="Genomic_DNA"/>
</dbReference>
<evidence type="ECO:0000259" key="3">
    <source>
        <dbReference type="Pfam" id="PF07859"/>
    </source>
</evidence>
<evidence type="ECO:0000256" key="2">
    <source>
        <dbReference type="SAM" id="MobiDB-lite"/>
    </source>
</evidence>
<dbReference type="Proteomes" id="UP001287356">
    <property type="component" value="Unassembled WGS sequence"/>
</dbReference>
<feature type="compositionally biased region" description="Polar residues" evidence="2">
    <location>
        <begin position="1"/>
        <end position="13"/>
    </location>
</feature>
<dbReference type="AlphaFoldDB" id="A0AAE0KIB0"/>
<comment type="caution">
    <text evidence="4">The sequence shown here is derived from an EMBL/GenBank/DDBJ whole genome shotgun (WGS) entry which is preliminary data.</text>
</comment>
<feature type="region of interest" description="Disordered" evidence="2">
    <location>
        <begin position="315"/>
        <end position="336"/>
    </location>
</feature>
<evidence type="ECO:0000313" key="5">
    <source>
        <dbReference type="Proteomes" id="UP001287356"/>
    </source>
</evidence>
<organism evidence="4 5">
    <name type="scientific">Lasiosphaeria ovina</name>
    <dbReference type="NCBI Taxonomy" id="92902"/>
    <lineage>
        <taxon>Eukaryota</taxon>
        <taxon>Fungi</taxon>
        <taxon>Dikarya</taxon>
        <taxon>Ascomycota</taxon>
        <taxon>Pezizomycotina</taxon>
        <taxon>Sordariomycetes</taxon>
        <taxon>Sordariomycetidae</taxon>
        <taxon>Sordariales</taxon>
        <taxon>Lasiosphaeriaceae</taxon>
        <taxon>Lasiosphaeria</taxon>
    </lineage>
</organism>
<feature type="domain" description="Alpha/beta hydrolase fold-3" evidence="3">
    <location>
        <begin position="103"/>
        <end position="314"/>
    </location>
</feature>
<sequence>MAANSTNGSSQRSPVERGSATEDTVKCETPGLLSRLAHAGKIYTIKGFVAPMMWMREWKEYFQPPEGGPNIVKTYEPRPTLPVRIFFPASYDVTSHNPLPTLFTIHGGGFCLGHVSDDDAWNRAFADENNLLVVALNYSKAPGYPFPTAVHDVEALLLAVLADESIPIDRRPRTASSGLSRTALLGFSAGGNLSLSVSQLPSVRSHPLAPAAALSVYGVLDLSVPPNEKLANRPWKPSLPSPRGDSTDGLVGLAPTFDWTYIPYAHDLRDPLLSPLFAQRADLPPFIGIVAAELDMLAFESWQLACRLAREGVQSHGGGRNAARQMPDRKSKDAKLRVCGRETEPSARTGELEGIAPAEPDERFAFEENWDGGGVKWLLVPDVLHGFDSEGFRALMGGKEAIADAVVKTKAYTPEVGRWLKDKVWRL</sequence>
<feature type="compositionally biased region" description="Basic and acidic residues" evidence="2">
    <location>
        <begin position="326"/>
        <end position="336"/>
    </location>
</feature>
<dbReference type="PANTHER" id="PTHR48081">
    <property type="entry name" value="AB HYDROLASE SUPERFAMILY PROTEIN C4A8.06C"/>
    <property type="match status" value="1"/>
</dbReference>
<feature type="region of interest" description="Disordered" evidence="2">
    <location>
        <begin position="1"/>
        <end position="24"/>
    </location>
</feature>
<gene>
    <name evidence="4" type="ORF">B0T24DRAFT_221153</name>
</gene>
<name>A0AAE0KIB0_9PEZI</name>
<evidence type="ECO:0000256" key="1">
    <source>
        <dbReference type="ARBA" id="ARBA00022801"/>
    </source>
</evidence>
<protein>
    <submittedName>
        <fullName evidence="4">Alpha/Beta hydrolase protein</fullName>
    </submittedName>
</protein>
<accession>A0AAE0KIB0</accession>
<proteinExistence type="predicted"/>
<evidence type="ECO:0000313" key="4">
    <source>
        <dbReference type="EMBL" id="KAK3376501.1"/>
    </source>
</evidence>
<reference evidence="4" key="2">
    <citation type="submission" date="2023-06" db="EMBL/GenBank/DDBJ databases">
        <authorList>
            <consortium name="Lawrence Berkeley National Laboratory"/>
            <person name="Haridas S."/>
            <person name="Hensen N."/>
            <person name="Bonometti L."/>
            <person name="Westerberg I."/>
            <person name="Brannstrom I.O."/>
            <person name="Guillou S."/>
            <person name="Cros-Aarteil S."/>
            <person name="Calhoun S."/>
            <person name="Kuo A."/>
            <person name="Mondo S."/>
            <person name="Pangilinan J."/>
            <person name="Riley R."/>
            <person name="Labutti K."/>
            <person name="Andreopoulos B."/>
            <person name="Lipzen A."/>
            <person name="Chen C."/>
            <person name="Yanf M."/>
            <person name="Daum C."/>
            <person name="Ng V."/>
            <person name="Clum A."/>
            <person name="Steindorff A."/>
            <person name="Ohm R."/>
            <person name="Martin F."/>
            <person name="Silar P."/>
            <person name="Natvig D."/>
            <person name="Lalanne C."/>
            <person name="Gautier V."/>
            <person name="Ament-Velasquez S.L."/>
            <person name="Kruys A."/>
            <person name="Hutchinson M.I."/>
            <person name="Powell A.J."/>
            <person name="Barry K."/>
            <person name="Miller A.N."/>
            <person name="Grigoriev I.V."/>
            <person name="Debuchy R."/>
            <person name="Gladieux P."/>
            <person name="Thoren M.H."/>
            <person name="Johannesson H."/>
        </authorList>
    </citation>
    <scope>NUCLEOTIDE SEQUENCE</scope>
    <source>
        <strain evidence="4">CBS 958.72</strain>
    </source>
</reference>
<dbReference type="PANTHER" id="PTHR48081:SF8">
    <property type="entry name" value="ALPHA_BETA HYDROLASE FOLD-3 DOMAIN-CONTAINING PROTEIN-RELATED"/>
    <property type="match status" value="1"/>
</dbReference>
<dbReference type="InterPro" id="IPR050300">
    <property type="entry name" value="GDXG_lipolytic_enzyme"/>
</dbReference>
<keyword evidence="5" id="KW-1185">Reference proteome</keyword>